<dbReference type="GO" id="GO:0000750">
    <property type="term" value="P:pheromone-dependent signal transduction involved in conjugation with cellular fusion"/>
    <property type="evidence" value="ECO:0007669"/>
    <property type="project" value="TreeGrafter"/>
</dbReference>
<keyword evidence="4" id="KW-1185">Reference proteome</keyword>
<proteinExistence type="predicted"/>
<dbReference type="CDD" id="cd14939">
    <property type="entry name" value="7tmD_STE2"/>
    <property type="match status" value="1"/>
</dbReference>
<evidence type="ECO:0008006" key="5">
    <source>
        <dbReference type="Google" id="ProtNLM"/>
    </source>
</evidence>
<dbReference type="Gene3D" id="1.10.287.920">
    <property type="entry name" value="Pheromone alpha factor receptor"/>
    <property type="match status" value="1"/>
</dbReference>
<evidence type="ECO:0000313" key="3">
    <source>
        <dbReference type="EMBL" id="KAF2851725.1"/>
    </source>
</evidence>
<sequence length="378" mass="41501">MSPTTDPWNQTFTIIDADGNSQEVHMAQLTQLQIYITQSAINYGAQFGASILLLLVLLLLTKASKRRSYIFLINGFCLLVNAIRCVLLACLLTGNWYNPYTQIMGDYSRVTNSDNATSIASVLLTLLIAFLVFMSLGLQVWVVCVTTQPIQRGIVMALTTLVGVIAVGYRFALAIYNIKALLTQTGIGSNARLVSDCYIVQAVAIWVYSCVFTYKLGYAILQRRRLNMPQFGPMQVVFIMGCQTMVIPAIMTSLQFVPNLPELGNAVLTIVCIFLPLSAIWAGVEHDSGIASSGPDSHHRLFGSEFYNSTAHSVGTSSSTAYDKSRQVSIYTIPKSKDRDIESMNMTPKSYKRSHIDQGSVQADPEYGPSGENAANCH</sequence>
<evidence type="ECO:0000256" key="1">
    <source>
        <dbReference type="SAM" id="MobiDB-lite"/>
    </source>
</evidence>
<dbReference type="OrthoDB" id="5402633at2759"/>
<feature type="transmembrane region" description="Helical" evidence="2">
    <location>
        <begin position="198"/>
        <end position="216"/>
    </location>
</feature>
<protein>
    <recommendedName>
        <fullName evidence="5">Pheromone alpha factor receptor</fullName>
    </recommendedName>
</protein>
<keyword evidence="2" id="KW-0812">Transmembrane</keyword>
<accession>A0A6A7BBD6</accession>
<feature type="transmembrane region" description="Helical" evidence="2">
    <location>
        <begin position="236"/>
        <end position="257"/>
    </location>
</feature>
<dbReference type="Proteomes" id="UP000799423">
    <property type="component" value="Unassembled WGS sequence"/>
</dbReference>
<organism evidence="3 4">
    <name type="scientific">Plenodomus tracheiphilus IPT5</name>
    <dbReference type="NCBI Taxonomy" id="1408161"/>
    <lineage>
        <taxon>Eukaryota</taxon>
        <taxon>Fungi</taxon>
        <taxon>Dikarya</taxon>
        <taxon>Ascomycota</taxon>
        <taxon>Pezizomycotina</taxon>
        <taxon>Dothideomycetes</taxon>
        <taxon>Pleosporomycetidae</taxon>
        <taxon>Pleosporales</taxon>
        <taxon>Pleosporineae</taxon>
        <taxon>Leptosphaeriaceae</taxon>
        <taxon>Plenodomus</taxon>
    </lineage>
</organism>
<evidence type="ECO:0000256" key="2">
    <source>
        <dbReference type="SAM" id="Phobius"/>
    </source>
</evidence>
<feature type="region of interest" description="Disordered" evidence="1">
    <location>
        <begin position="349"/>
        <end position="378"/>
    </location>
</feature>
<dbReference type="AlphaFoldDB" id="A0A6A7BBD6"/>
<feature type="transmembrane region" description="Helical" evidence="2">
    <location>
        <begin position="263"/>
        <end position="284"/>
    </location>
</feature>
<feature type="transmembrane region" description="Helical" evidence="2">
    <location>
        <begin position="117"/>
        <end position="142"/>
    </location>
</feature>
<evidence type="ECO:0000313" key="4">
    <source>
        <dbReference type="Proteomes" id="UP000799423"/>
    </source>
</evidence>
<gene>
    <name evidence="3" type="ORF">T440DRAFT_56978</name>
</gene>
<keyword evidence="2" id="KW-0472">Membrane</keyword>
<dbReference type="GO" id="GO:0038038">
    <property type="term" value="C:G protein-coupled receptor homodimeric complex"/>
    <property type="evidence" value="ECO:0007669"/>
    <property type="project" value="TreeGrafter"/>
</dbReference>
<name>A0A6A7BBD6_9PLEO</name>
<feature type="transmembrane region" description="Helical" evidence="2">
    <location>
        <begin position="72"/>
        <end position="97"/>
    </location>
</feature>
<dbReference type="InterPro" id="IPR000366">
    <property type="entry name" value="GPCR_STE2"/>
</dbReference>
<dbReference type="InterPro" id="IPR027458">
    <property type="entry name" value="STE2_TM1-TM2_sf"/>
</dbReference>
<feature type="transmembrane region" description="Helical" evidence="2">
    <location>
        <begin position="40"/>
        <end position="60"/>
    </location>
</feature>
<feature type="transmembrane region" description="Helical" evidence="2">
    <location>
        <begin position="154"/>
        <end position="178"/>
    </location>
</feature>
<dbReference type="Pfam" id="PF02116">
    <property type="entry name" value="STE2"/>
    <property type="match status" value="1"/>
</dbReference>
<dbReference type="PANTHER" id="PTHR28009:SF1">
    <property type="entry name" value="PHEROMONE ALPHA FACTOR RECEPTOR"/>
    <property type="match status" value="1"/>
</dbReference>
<reference evidence="3" key="1">
    <citation type="submission" date="2020-01" db="EMBL/GenBank/DDBJ databases">
        <authorList>
            <consortium name="DOE Joint Genome Institute"/>
            <person name="Haridas S."/>
            <person name="Albert R."/>
            <person name="Binder M."/>
            <person name="Bloem J."/>
            <person name="Labutti K."/>
            <person name="Salamov A."/>
            <person name="Andreopoulos B."/>
            <person name="Baker S.E."/>
            <person name="Barry K."/>
            <person name="Bills G."/>
            <person name="Bluhm B.H."/>
            <person name="Cannon C."/>
            <person name="Castanera R."/>
            <person name="Culley D.E."/>
            <person name="Daum C."/>
            <person name="Ezra D."/>
            <person name="Gonzalez J.B."/>
            <person name="Henrissat B."/>
            <person name="Kuo A."/>
            <person name="Liang C."/>
            <person name="Lipzen A."/>
            <person name="Lutzoni F."/>
            <person name="Magnuson J."/>
            <person name="Mondo S."/>
            <person name="Nolan M."/>
            <person name="Ohm R."/>
            <person name="Pangilinan J."/>
            <person name="Park H.-J."/>
            <person name="Ramirez L."/>
            <person name="Alfaro M."/>
            <person name="Sun H."/>
            <person name="Tritt A."/>
            <person name="Yoshinaga Y."/>
            <person name="Zwiers L.-H."/>
            <person name="Turgeon B.G."/>
            <person name="Goodwin S.B."/>
            <person name="Spatafora J.W."/>
            <person name="Crous P.W."/>
            <person name="Grigoriev I.V."/>
        </authorList>
    </citation>
    <scope>NUCLEOTIDE SEQUENCE</scope>
    <source>
        <strain evidence="3">IPT5</strain>
    </source>
</reference>
<dbReference type="EMBL" id="MU006301">
    <property type="protein sequence ID" value="KAF2851725.1"/>
    <property type="molecule type" value="Genomic_DNA"/>
</dbReference>
<dbReference type="GO" id="GO:0004932">
    <property type="term" value="F:mating-type factor pheromone receptor activity"/>
    <property type="evidence" value="ECO:0007669"/>
    <property type="project" value="InterPro"/>
</dbReference>
<dbReference type="PANTHER" id="PTHR28009">
    <property type="entry name" value="PHEROMONE ALPHA FACTOR RECEPTOR"/>
    <property type="match status" value="1"/>
</dbReference>
<dbReference type="PRINTS" id="PR00250">
    <property type="entry name" value="GPCRSTE2"/>
</dbReference>
<keyword evidence="2" id="KW-1133">Transmembrane helix</keyword>